<accession>A0A1I2AZX5</accession>
<evidence type="ECO:0000313" key="3">
    <source>
        <dbReference type="Proteomes" id="UP000199400"/>
    </source>
</evidence>
<proteinExistence type="predicted"/>
<protein>
    <submittedName>
        <fullName evidence="2">SnoaL-like domain-containing protein</fullName>
    </submittedName>
</protein>
<dbReference type="InterPro" id="IPR037401">
    <property type="entry name" value="SnoaL-like"/>
</dbReference>
<dbReference type="Gene3D" id="3.10.450.50">
    <property type="match status" value="1"/>
</dbReference>
<gene>
    <name evidence="2" type="ORF">SAMN02745121_04487</name>
</gene>
<evidence type="ECO:0000313" key="2">
    <source>
        <dbReference type="EMBL" id="SFE49484.1"/>
    </source>
</evidence>
<reference evidence="3" key="1">
    <citation type="submission" date="2016-10" db="EMBL/GenBank/DDBJ databases">
        <authorList>
            <person name="Varghese N."/>
            <person name="Submissions S."/>
        </authorList>
    </citation>
    <scope>NUCLEOTIDE SEQUENCE [LARGE SCALE GENOMIC DNA]</scope>
    <source>
        <strain evidence="3">ATCC 25963</strain>
    </source>
</reference>
<dbReference type="STRING" id="54.SAMN02745121_04487"/>
<dbReference type="Pfam" id="PF13577">
    <property type="entry name" value="SnoaL_4"/>
    <property type="match status" value="1"/>
</dbReference>
<dbReference type="InterPro" id="IPR032710">
    <property type="entry name" value="NTF2-like_dom_sf"/>
</dbReference>
<dbReference type="AlphaFoldDB" id="A0A1I2AZX5"/>
<organism evidence="2 3">
    <name type="scientific">Nannocystis exedens</name>
    <dbReference type="NCBI Taxonomy" id="54"/>
    <lineage>
        <taxon>Bacteria</taxon>
        <taxon>Pseudomonadati</taxon>
        <taxon>Myxococcota</taxon>
        <taxon>Polyangia</taxon>
        <taxon>Nannocystales</taxon>
        <taxon>Nannocystaceae</taxon>
        <taxon>Nannocystis</taxon>
    </lineage>
</organism>
<evidence type="ECO:0000259" key="1">
    <source>
        <dbReference type="Pfam" id="PF13577"/>
    </source>
</evidence>
<dbReference type="SUPFAM" id="SSF54427">
    <property type="entry name" value="NTF2-like"/>
    <property type="match status" value="1"/>
</dbReference>
<keyword evidence="3" id="KW-1185">Reference proteome</keyword>
<dbReference type="Proteomes" id="UP000199400">
    <property type="component" value="Unassembled WGS sequence"/>
</dbReference>
<sequence length="193" mass="20599">MLFKHRSLRNFVVAVGCLGAVAVSPTADAKKGGEDAGKRLSDRAEITDLTYCYAEATDAIGNGDFAKGKQTYKECFTPNADIGAYFPGADPNGPPGVGAIGPEAWAVEVQNVFNDSGYVATHHLVSNVRIDLDGNTATMTSYLSATHVIDPDGAIEVAHGTYFDTVVRTPQGWRIAKRKLLLIDFVRLEAPAP</sequence>
<dbReference type="EMBL" id="FOMX01000014">
    <property type="protein sequence ID" value="SFE49484.1"/>
    <property type="molecule type" value="Genomic_DNA"/>
</dbReference>
<feature type="domain" description="SnoaL-like" evidence="1">
    <location>
        <begin position="39"/>
        <end position="179"/>
    </location>
</feature>
<name>A0A1I2AZX5_9BACT</name>